<dbReference type="NCBIfam" id="TIGR02937">
    <property type="entry name" value="sigma70-ECF"/>
    <property type="match status" value="1"/>
</dbReference>
<dbReference type="InterPro" id="IPR013325">
    <property type="entry name" value="RNA_pol_sigma_r2"/>
</dbReference>
<organism evidence="8 9">
    <name type="scientific">Lentzea tibetensis</name>
    <dbReference type="NCBI Taxonomy" id="2591470"/>
    <lineage>
        <taxon>Bacteria</taxon>
        <taxon>Bacillati</taxon>
        <taxon>Actinomycetota</taxon>
        <taxon>Actinomycetes</taxon>
        <taxon>Pseudonocardiales</taxon>
        <taxon>Pseudonocardiaceae</taxon>
        <taxon>Lentzea</taxon>
    </lineage>
</organism>
<evidence type="ECO:0000313" key="9">
    <source>
        <dbReference type="Proteomes" id="UP000316639"/>
    </source>
</evidence>
<evidence type="ECO:0000259" key="7">
    <source>
        <dbReference type="Pfam" id="PF20239"/>
    </source>
</evidence>
<evidence type="ECO:0000313" key="8">
    <source>
        <dbReference type="EMBL" id="TWP49051.1"/>
    </source>
</evidence>
<evidence type="ECO:0000256" key="3">
    <source>
        <dbReference type="ARBA" id="ARBA00023082"/>
    </source>
</evidence>
<dbReference type="Gene3D" id="1.10.10.10">
    <property type="entry name" value="Winged helix-like DNA-binding domain superfamily/Winged helix DNA-binding domain"/>
    <property type="match status" value="1"/>
</dbReference>
<dbReference type="GO" id="GO:0006352">
    <property type="term" value="P:DNA-templated transcription initiation"/>
    <property type="evidence" value="ECO:0007669"/>
    <property type="project" value="InterPro"/>
</dbReference>
<dbReference type="Pfam" id="PF04542">
    <property type="entry name" value="Sigma70_r2"/>
    <property type="match status" value="1"/>
</dbReference>
<comment type="caution">
    <text evidence="8">The sequence shown here is derived from an EMBL/GenBank/DDBJ whole genome shotgun (WGS) entry which is preliminary data.</text>
</comment>
<dbReference type="RefSeq" id="WP_146355215.1">
    <property type="nucleotide sequence ID" value="NZ_VOBR01000017.1"/>
</dbReference>
<comment type="similarity">
    <text evidence="1">Belongs to the sigma-70 factor family. ECF subfamily.</text>
</comment>
<gene>
    <name evidence="8" type="ORF">FKR81_25595</name>
</gene>
<dbReference type="InterPro" id="IPR014284">
    <property type="entry name" value="RNA_pol_sigma-70_dom"/>
</dbReference>
<dbReference type="PANTHER" id="PTHR47756">
    <property type="entry name" value="BLL6612 PROTEIN-RELATED"/>
    <property type="match status" value="1"/>
</dbReference>
<feature type="domain" description="RNA polymerase sigma factor 70 region 4 type 2" evidence="6">
    <location>
        <begin position="107"/>
        <end position="158"/>
    </location>
</feature>
<dbReference type="Pfam" id="PF08281">
    <property type="entry name" value="Sigma70_r4_2"/>
    <property type="match status" value="1"/>
</dbReference>
<dbReference type="Proteomes" id="UP000316639">
    <property type="component" value="Unassembled WGS sequence"/>
</dbReference>
<evidence type="ECO:0000259" key="6">
    <source>
        <dbReference type="Pfam" id="PF08281"/>
    </source>
</evidence>
<dbReference type="InterPro" id="IPR046531">
    <property type="entry name" value="DUF6596"/>
</dbReference>
<dbReference type="Gene3D" id="1.10.1740.10">
    <property type="match status" value="1"/>
</dbReference>
<keyword evidence="3" id="KW-0731">Sigma factor</keyword>
<dbReference type="GO" id="GO:0016987">
    <property type="term" value="F:sigma factor activity"/>
    <property type="evidence" value="ECO:0007669"/>
    <property type="project" value="UniProtKB-KW"/>
</dbReference>
<keyword evidence="9" id="KW-1185">Reference proteome</keyword>
<name>A0A563EP29_9PSEU</name>
<dbReference type="InterPro" id="IPR013249">
    <property type="entry name" value="RNA_pol_sigma70_r4_t2"/>
</dbReference>
<dbReference type="GO" id="GO:0003677">
    <property type="term" value="F:DNA binding"/>
    <property type="evidence" value="ECO:0007669"/>
    <property type="project" value="InterPro"/>
</dbReference>
<dbReference type="OrthoDB" id="9780299at2"/>
<dbReference type="InterPro" id="IPR011990">
    <property type="entry name" value="TPR-like_helical_dom_sf"/>
</dbReference>
<evidence type="ECO:0000256" key="1">
    <source>
        <dbReference type="ARBA" id="ARBA00010641"/>
    </source>
</evidence>
<proteinExistence type="inferred from homology"/>
<feature type="domain" description="DUF6596" evidence="7">
    <location>
        <begin position="176"/>
        <end position="269"/>
    </location>
</feature>
<dbReference type="PANTHER" id="PTHR47756:SF2">
    <property type="entry name" value="BLL6612 PROTEIN"/>
    <property type="match status" value="1"/>
</dbReference>
<feature type="domain" description="RNA polymerase sigma-70 region 2" evidence="5">
    <location>
        <begin position="10"/>
        <end position="75"/>
    </location>
</feature>
<dbReference type="SUPFAM" id="SSF88946">
    <property type="entry name" value="Sigma2 domain of RNA polymerase sigma factors"/>
    <property type="match status" value="1"/>
</dbReference>
<dbReference type="SUPFAM" id="SSF48452">
    <property type="entry name" value="TPR-like"/>
    <property type="match status" value="1"/>
</dbReference>
<evidence type="ECO:0000256" key="2">
    <source>
        <dbReference type="ARBA" id="ARBA00023015"/>
    </source>
</evidence>
<sequence>MIQNRVEQAYREHWARLLALLTGQFRDMDLAEDALQDAFADAVRTWRNDGVPSNPAAWLLTTARRRALDRMRREASNARRMPLLVVDGGEPEMADMSAIPDERLRLIFTCCHPALAQESRVALTLRCVGGLTTPEIARLFLVSETTLAARIGRAKKKIAMAGIPYRVPESGDLATRLDGVLAVVYLIFTQGYANRAELAPEAVRLGRVLAELLPREPEVLGLLALMMLQHARRLARFDDGGALVLLADQDRELWRWNEIADGLAVLNRALAANSLGTYAIQASIAAHHATARQAADTDWERIAVLYAELERLTGSPVVRLNRAAAVAEWQGPGAALNLLAGLDELLPRHHRLPATRAELLSRLGRDTEAVEQYDRALELVGDNSERAFLCGRRDVSARRAAGR</sequence>
<protein>
    <submittedName>
        <fullName evidence="8">Sigma-70 family RNA polymerase sigma factor</fullName>
    </submittedName>
</protein>
<dbReference type="InterPro" id="IPR036388">
    <property type="entry name" value="WH-like_DNA-bd_sf"/>
</dbReference>
<dbReference type="InterPro" id="IPR013324">
    <property type="entry name" value="RNA_pol_sigma_r3/r4-like"/>
</dbReference>
<keyword evidence="4" id="KW-0804">Transcription</keyword>
<dbReference type="AlphaFoldDB" id="A0A563EP29"/>
<keyword evidence="2" id="KW-0805">Transcription regulation</keyword>
<dbReference type="Gene3D" id="1.25.40.10">
    <property type="entry name" value="Tetratricopeptide repeat domain"/>
    <property type="match status" value="1"/>
</dbReference>
<accession>A0A563EP29</accession>
<evidence type="ECO:0000259" key="5">
    <source>
        <dbReference type="Pfam" id="PF04542"/>
    </source>
</evidence>
<reference evidence="8 9" key="1">
    <citation type="submission" date="2019-07" db="EMBL/GenBank/DDBJ databases">
        <title>Lentzea xizangensis sp. nov., isolated from Qinghai-Tibetan Plateau Soils.</title>
        <authorList>
            <person name="Huang J."/>
        </authorList>
    </citation>
    <scope>NUCLEOTIDE SEQUENCE [LARGE SCALE GENOMIC DNA]</scope>
    <source>
        <strain evidence="8 9">FXJ1.1311</strain>
    </source>
</reference>
<dbReference type="Pfam" id="PF20239">
    <property type="entry name" value="DUF6596"/>
    <property type="match status" value="1"/>
</dbReference>
<dbReference type="InterPro" id="IPR007627">
    <property type="entry name" value="RNA_pol_sigma70_r2"/>
</dbReference>
<evidence type="ECO:0000256" key="4">
    <source>
        <dbReference type="ARBA" id="ARBA00023163"/>
    </source>
</evidence>
<dbReference type="SUPFAM" id="SSF88659">
    <property type="entry name" value="Sigma3 and sigma4 domains of RNA polymerase sigma factors"/>
    <property type="match status" value="1"/>
</dbReference>
<dbReference type="EMBL" id="VOBR01000017">
    <property type="protein sequence ID" value="TWP49051.1"/>
    <property type="molecule type" value="Genomic_DNA"/>
</dbReference>